<dbReference type="InterPro" id="IPR007060">
    <property type="entry name" value="FtsL/DivIC"/>
</dbReference>
<gene>
    <name evidence="3" type="ORF">AM592_18235</name>
</gene>
<dbReference type="Pfam" id="PF04977">
    <property type="entry name" value="DivIC"/>
    <property type="match status" value="1"/>
</dbReference>
<evidence type="ECO:0000313" key="4">
    <source>
        <dbReference type="Proteomes" id="UP000067625"/>
    </source>
</evidence>
<keyword evidence="2" id="KW-0812">Transmembrane</keyword>
<dbReference type="PANTHER" id="PTHR40027">
    <property type="entry name" value="CELL DIVISION PROTEIN DIVIC"/>
    <property type="match status" value="1"/>
</dbReference>
<keyword evidence="1" id="KW-0175">Coiled coil</keyword>
<proteinExistence type="predicted"/>
<keyword evidence="2" id="KW-1133">Transmembrane helix</keyword>
<organism evidence="3 4">
    <name type="scientific">Bacillus gobiensis</name>
    <dbReference type="NCBI Taxonomy" id="1441095"/>
    <lineage>
        <taxon>Bacteria</taxon>
        <taxon>Bacillati</taxon>
        <taxon>Bacillota</taxon>
        <taxon>Bacilli</taxon>
        <taxon>Bacillales</taxon>
        <taxon>Bacillaceae</taxon>
        <taxon>Bacillus</taxon>
    </lineage>
</organism>
<evidence type="ECO:0000256" key="1">
    <source>
        <dbReference type="SAM" id="Coils"/>
    </source>
</evidence>
<reference evidence="3 4" key="2">
    <citation type="journal article" date="2016" name="Int. J. Syst. Evol. Microbiol.">
        <title>Bacillus gobiensis sp. nov., isolated from a soil sample.</title>
        <authorList>
            <person name="Liu B."/>
            <person name="Liu G.H."/>
            <person name="Cetin S."/>
            <person name="Schumann P."/>
            <person name="Pan Z.Z."/>
            <person name="Chen Q.Q."/>
        </authorList>
    </citation>
    <scope>NUCLEOTIDE SEQUENCE [LARGE SCALE GENOMIC DNA]</scope>
    <source>
        <strain evidence="3 4">FJAT-4402</strain>
    </source>
</reference>
<keyword evidence="3" id="KW-0131">Cell cycle</keyword>
<dbReference type="RefSeq" id="WP_053605120.1">
    <property type="nucleotide sequence ID" value="NZ_CP012600.1"/>
</dbReference>
<keyword evidence="2" id="KW-0472">Membrane</keyword>
<name>A0A0M4FWQ5_9BACI</name>
<sequence>MNPSRKRNITQLQNDYKEQMELKQQHYKRRRRGLYRRLTAFGILVLLAAVLIASSIYSQSSALNANEAKKEKLARELKEIKGKKADLKEEIINLHDEDYVLDLARKDYYLSKDNETIFKIDEENK</sequence>
<dbReference type="STRING" id="1441095.AM592_18235"/>
<dbReference type="AlphaFoldDB" id="A0A0M4FWQ5"/>
<protein>
    <submittedName>
        <fullName evidence="3">Cell division protein DIVIC</fullName>
    </submittedName>
</protein>
<dbReference type="PATRIC" id="fig|1441095.3.peg.4034"/>
<dbReference type="OrthoDB" id="2991180at2"/>
<dbReference type="EMBL" id="CP012600">
    <property type="protein sequence ID" value="ALC83280.1"/>
    <property type="molecule type" value="Genomic_DNA"/>
</dbReference>
<feature type="coiled-coil region" evidence="1">
    <location>
        <begin position="63"/>
        <end position="97"/>
    </location>
</feature>
<dbReference type="GO" id="GO:0051301">
    <property type="term" value="P:cell division"/>
    <property type="evidence" value="ECO:0007669"/>
    <property type="project" value="UniProtKB-KW"/>
</dbReference>
<reference evidence="4" key="1">
    <citation type="submission" date="2015-08" db="EMBL/GenBank/DDBJ databases">
        <title>Genome sequencing project for genomic taxonomy and phylogenomics of Bacillus-like bacteria.</title>
        <authorList>
            <person name="Liu B."/>
            <person name="Wang J."/>
            <person name="Zhu Y."/>
            <person name="Liu G."/>
            <person name="Chen Q."/>
            <person name="Chen Z."/>
            <person name="Lan J."/>
            <person name="Che J."/>
            <person name="Ge C."/>
            <person name="Shi H."/>
            <person name="Pan Z."/>
            <person name="Liu X."/>
        </authorList>
    </citation>
    <scope>NUCLEOTIDE SEQUENCE [LARGE SCALE GENOMIC DNA]</scope>
    <source>
        <strain evidence="4">FJAT-4402</strain>
    </source>
</reference>
<evidence type="ECO:0000256" key="2">
    <source>
        <dbReference type="SAM" id="Phobius"/>
    </source>
</evidence>
<keyword evidence="4" id="KW-1185">Reference proteome</keyword>
<feature type="transmembrane region" description="Helical" evidence="2">
    <location>
        <begin position="38"/>
        <end position="57"/>
    </location>
</feature>
<accession>A0A0M4FWQ5</accession>
<dbReference type="InterPro" id="IPR039076">
    <property type="entry name" value="DivIC"/>
</dbReference>
<dbReference type="Proteomes" id="UP000067625">
    <property type="component" value="Chromosome"/>
</dbReference>
<keyword evidence="3" id="KW-0132">Cell division</keyword>
<dbReference type="PANTHER" id="PTHR40027:SF1">
    <property type="entry name" value="CELL DIVISION PROTEIN DIVIC"/>
    <property type="match status" value="1"/>
</dbReference>
<evidence type="ECO:0000313" key="3">
    <source>
        <dbReference type="EMBL" id="ALC83280.1"/>
    </source>
</evidence>